<evidence type="ECO:0000256" key="1">
    <source>
        <dbReference type="SAM" id="Phobius"/>
    </source>
</evidence>
<keyword evidence="1" id="KW-0472">Membrane</keyword>
<feature type="transmembrane region" description="Helical" evidence="1">
    <location>
        <begin position="45"/>
        <end position="65"/>
    </location>
</feature>
<organism evidence="2 3">
    <name type="scientific">Haloferax larsenii</name>
    <dbReference type="NCBI Taxonomy" id="302484"/>
    <lineage>
        <taxon>Archaea</taxon>
        <taxon>Methanobacteriati</taxon>
        <taxon>Methanobacteriota</taxon>
        <taxon>Stenosarchaea group</taxon>
        <taxon>Halobacteria</taxon>
        <taxon>Halobacteriales</taxon>
        <taxon>Haloferacaceae</taxon>
        <taxon>Haloferax</taxon>
    </lineage>
</organism>
<name>A0A1H7KIU6_HALLR</name>
<dbReference type="AlphaFoldDB" id="A0A1H7KIU6"/>
<feature type="transmembrane region" description="Helical" evidence="1">
    <location>
        <begin position="115"/>
        <end position="134"/>
    </location>
</feature>
<proteinExistence type="predicted"/>
<keyword evidence="1" id="KW-0812">Transmembrane</keyword>
<sequence length="135" mass="14658">MSKMEFDPVDAALTVAMMVSGFIMTGIATFQLFDVGFTDVIWSSGNIEITVAYAISVASFVGIVATNENTDFSSLKDDAERLDEYYMYSIFATVGLFAGWLLVGDVASFFQSSDLWGLVYVGVTTTASFAVGWML</sequence>
<evidence type="ECO:0000313" key="3">
    <source>
        <dbReference type="Proteomes" id="UP000183894"/>
    </source>
</evidence>
<reference evidence="2 3" key="1">
    <citation type="submission" date="2016-10" db="EMBL/GenBank/DDBJ databases">
        <authorList>
            <person name="de Groot N.N."/>
        </authorList>
    </citation>
    <scope>NUCLEOTIDE SEQUENCE [LARGE SCALE GENOMIC DNA]</scope>
    <source>
        <strain evidence="2 3">CDM_5</strain>
    </source>
</reference>
<feature type="transmembrane region" description="Helical" evidence="1">
    <location>
        <begin position="12"/>
        <end position="33"/>
    </location>
</feature>
<dbReference type="Pfam" id="PF26064">
    <property type="entry name" value="DUF8023"/>
    <property type="match status" value="1"/>
</dbReference>
<dbReference type="EMBL" id="FOAD01000002">
    <property type="protein sequence ID" value="SEK86708.1"/>
    <property type="molecule type" value="Genomic_DNA"/>
</dbReference>
<protein>
    <submittedName>
        <fullName evidence="2">Uncharacterized protein</fullName>
    </submittedName>
</protein>
<evidence type="ECO:0000313" key="2">
    <source>
        <dbReference type="EMBL" id="SEK86708.1"/>
    </source>
</evidence>
<accession>A0A1H7KIU6</accession>
<dbReference type="Proteomes" id="UP000183894">
    <property type="component" value="Unassembled WGS sequence"/>
</dbReference>
<dbReference type="OrthoDB" id="290634at2157"/>
<keyword evidence="1" id="KW-1133">Transmembrane helix</keyword>
<dbReference type="RefSeq" id="WP_074792690.1">
    <property type="nucleotide sequence ID" value="NZ_FOAD01000002.1"/>
</dbReference>
<gene>
    <name evidence="2" type="ORF">SAMN04488691_10219</name>
</gene>
<dbReference type="InterPro" id="IPR058336">
    <property type="entry name" value="VP3-like_halobact-type"/>
</dbReference>
<feature type="transmembrane region" description="Helical" evidence="1">
    <location>
        <begin position="85"/>
        <end position="103"/>
    </location>
</feature>